<accession>A0ABT9V3F1</accession>
<feature type="transmembrane region" description="Helical" evidence="1">
    <location>
        <begin position="51"/>
        <end position="69"/>
    </location>
</feature>
<feature type="domain" description="DUF1648" evidence="2">
    <location>
        <begin position="147"/>
        <end position="195"/>
    </location>
</feature>
<dbReference type="RefSeq" id="WP_307150040.1">
    <property type="nucleotide sequence ID" value="NZ_JAUSTU010000007.1"/>
</dbReference>
<feature type="transmembrane region" description="Helical" evidence="1">
    <location>
        <begin position="184"/>
        <end position="204"/>
    </location>
</feature>
<proteinExistence type="predicted"/>
<feature type="transmembrane region" description="Helical" evidence="1">
    <location>
        <begin position="266"/>
        <end position="287"/>
    </location>
</feature>
<keyword evidence="1" id="KW-0472">Membrane</keyword>
<dbReference type="InterPro" id="IPR043831">
    <property type="entry name" value="DUF5808"/>
</dbReference>
<dbReference type="PANTHER" id="PTHR37810:SF9">
    <property type="entry name" value="MEMBRANE PROTEIN"/>
    <property type="match status" value="1"/>
</dbReference>
<organism evidence="4 5">
    <name type="scientific">Anoxybacillus andreesenii</name>
    <dbReference type="NCBI Taxonomy" id="1325932"/>
    <lineage>
        <taxon>Bacteria</taxon>
        <taxon>Bacillati</taxon>
        <taxon>Bacillota</taxon>
        <taxon>Bacilli</taxon>
        <taxon>Bacillales</taxon>
        <taxon>Anoxybacillaceae</taxon>
        <taxon>Anoxybacillus</taxon>
    </lineage>
</organism>
<dbReference type="EMBL" id="JAUSTU010000007">
    <property type="protein sequence ID" value="MDQ0155470.1"/>
    <property type="molecule type" value="Genomic_DNA"/>
</dbReference>
<feature type="transmembrane region" description="Helical" evidence="1">
    <location>
        <begin position="138"/>
        <end position="157"/>
    </location>
</feature>
<feature type="transmembrane region" description="Helical" evidence="1">
    <location>
        <begin position="81"/>
        <end position="102"/>
    </location>
</feature>
<protein>
    <submittedName>
        <fullName evidence="4">Membrane protein</fullName>
    </submittedName>
</protein>
<evidence type="ECO:0000259" key="3">
    <source>
        <dbReference type="Pfam" id="PF19124"/>
    </source>
</evidence>
<dbReference type="InterPro" id="IPR012867">
    <property type="entry name" value="DUF1648"/>
</dbReference>
<evidence type="ECO:0000313" key="5">
    <source>
        <dbReference type="Proteomes" id="UP001231362"/>
    </source>
</evidence>
<keyword evidence="5" id="KW-1185">Reference proteome</keyword>
<evidence type="ECO:0000313" key="4">
    <source>
        <dbReference type="EMBL" id="MDQ0155470.1"/>
    </source>
</evidence>
<sequence>MDIILFLVIMIFLVATEMAIPFLAKRTTVFGVSIPDEYCKDATLVSYKKRYSLLVFIVGALAISLYIGWILTGNPLNETQVLVGLAIQFGILIICTALYFYFHAKTLQQKSRMKWGENEKRVKVMDLSVRSQDSMLPWYIYLLPIVVTLGVIVYTILNYSMLPEQIPVHWGPNGEPDAFTPKTYVSAISLPLVMLVIQCMFLGINETTKRSGIKLSATRPEASRIRQLTLRKYTSWFLFLVSILMTMLFSYLQLRMVHPDLGGNALSISMPFLFLIVILVSTIFYAIKVGRAGENMNLEQEPGIVDIDEDQYWIGGIFYFNKNDPSIFVEKRFGIGWTINFANPLGYLMIFGPLLLILLITILT</sequence>
<evidence type="ECO:0000259" key="2">
    <source>
        <dbReference type="Pfam" id="PF07853"/>
    </source>
</evidence>
<feature type="transmembrane region" description="Helical" evidence="1">
    <location>
        <begin position="6"/>
        <end position="24"/>
    </location>
</feature>
<dbReference type="Proteomes" id="UP001231362">
    <property type="component" value="Unassembled WGS sequence"/>
</dbReference>
<dbReference type="Pfam" id="PF07853">
    <property type="entry name" value="DUF1648"/>
    <property type="match status" value="1"/>
</dbReference>
<dbReference type="Pfam" id="PF19124">
    <property type="entry name" value="DUF5808"/>
    <property type="match status" value="1"/>
</dbReference>
<dbReference type="PANTHER" id="PTHR37810">
    <property type="entry name" value="IMMUNITY PROTEIN SDPI"/>
    <property type="match status" value="1"/>
</dbReference>
<keyword evidence="1" id="KW-0812">Transmembrane</keyword>
<name>A0ABT9V3F1_9BACL</name>
<feature type="domain" description="DUF5808" evidence="3">
    <location>
        <begin position="322"/>
        <end position="347"/>
    </location>
</feature>
<feature type="transmembrane region" description="Helical" evidence="1">
    <location>
        <begin position="233"/>
        <end position="254"/>
    </location>
</feature>
<feature type="transmembrane region" description="Helical" evidence="1">
    <location>
        <begin position="341"/>
        <end position="363"/>
    </location>
</feature>
<evidence type="ECO:0000256" key="1">
    <source>
        <dbReference type="SAM" id="Phobius"/>
    </source>
</evidence>
<keyword evidence="1" id="KW-1133">Transmembrane helix</keyword>
<reference evidence="4 5" key="1">
    <citation type="submission" date="2023-07" db="EMBL/GenBank/DDBJ databases">
        <title>Genomic Encyclopedia of Type Strains, Phase IV (KMG-IV): sequencing the most valuable type-strain genomes for metagenomic binning, comparative biology and taxonomic classification.</title>
        <authorList>
            <person name="Goeker M."/>
        </authorList>
    </citation>
    <scope>NUCLEOTIDE SEQUENCE [LARGE SCALE GENOMIC DNA]</scope>
    <source>
        <strain evidence="4 5">DSM 23948</strain>
    </source>
</reference>
<comment type="caution">
    <text evidence="4">The sequence shown here is derived from an EMBL/GenBank/DDBJ whole genome shotgun (WGS) entry which is preliminary data.</text>
</comment>
<gene>
    <name evidence="4" type="ORF">J2S07_001775</name>
</gene>